<accession>A0A239D6U3</accession>
<keyword evidence="2" id="KW-0862">Zinc</keyword>
<dbReference type="InterPro" id="IPR011051">
    <property type="entry name" value="RmlC_Cupin_sf"/>
</dbReference>
<dbReference type="CDD" id="cd07010">
    <property type="entry name" value="cupin_PMI_type_I_N_bac"/>
    <property type="match status" value="1"/>
</dbReference>
<evidence type="ECO:0000313" key="4">
    <source>
        <dbReference type="Proteomes" id="UP000198339"/>
    </source>
</evidence>
<keyword evidence="1" id="KW-0479">Metal-binding</keyword>
<dbReference type="InterPro" id="IPR014710">
    <property type="entry name" value="RmlC-like_jellyroll"/>
</dbReference>
<organism evidence="3 4">
    <name type="scientific">Sphingopyxis indica</name>
    <dbReference type="NCBI Taxonomy" id="436663"/>
    <lineage>
        <taxon>Bacteria</taxon>
        <taxon>Pseudomonadati</taxon>
        <taxon>Pseudomonadota</taxon>
        <taxon>Alphaproteobacteria</taxon>
        <taxon>Sphingomonadales</taxon>
        <taxon>Sphingomonadaceae</taxon>
        <taxon>Sphingopyxis</taxon>
    </lineage>
</organism>
<dbReference type="GO" id="GO:0046872">
    <property type="term" value="F:metal ion binding"/>
    <property type="evidence" value="ECO:0007669"/>
    <property type="project" value="UniProtKB-KW"/>
</dbReference>
<dbReference type="AlphaFoldDB" id="A0A239D6U3"/>
<sequence length="272" mass="29935">MMIRLQTRVVEKPWGRTDIPASFGDFGGRRVGEIWFEDPEGDAAPLMVKFLFTSERLSIQVHPDDLAAQAAGYRRGKEECWLVLDAAKDAELGVGLTSISDVDALRDAALNGSIESILHWRKPRAGDFIYNPAGTIHAIGPGLIVVEVQQNVDLTYRLYDYGRDRELHLDAGLAVAKAAPHYDARDTHVADTDSRILVEGPHFHLRHLAGKNARALLPDGVGRYTFIPLSSGCTVAQEEVKLGECVLIDRADMLSLDEETHGLLCWTEGSGH</sequence>
<dbReference type="PANTHER" id="PTHR42742">
    <property type="entry name" value="TRANSCRIPTIONAL REPRESSOR MPRA"/>
    <property type="match status" value="1"/>
</dbReference>
<dbReference type="InterPro" id="IPR051804">
    <property type="entry name" value="Carb_Metab_Reg_Kinase/Isom"/>
</dbReference>
<dbReference type="EMBL" id="FZPA01000001">
    <property type="protein sequence ID" value="SNS27584.1"/>
    <property type="molecule type" value="Genomic_DNA"/>
</dbReference>
<evidence type="ECO:0000256" key="1">
    <source>
        <dbReference type="ARBA" id="ARBA00022723"/>
    </source>
</evidence>
<dbReference type="OrthoDB" id="9808275at2"/>
<dbReference type="PANTHER" id="PTHR42742:SF3">
    <property type="entry name" value="FRUCTOKINASE"/>
    <property type="match status" value="1"/>
</dbReference>
<name>A0A239D6U3_9SPHN</name>
<dbReference type="Proteomes" id="UP000198339">
    <property type="component" value="Unassembled WGS sequence"/>
</dbReference>
<proteinExistence type="predicted"/>
<evidence type="ECO:0000256" key="2">
    <source>
        <dbReference type="ARBA" id="ARBA00022833"/>
    </source>
</evidence>
<dbReference type="GO" id="GO:0016853">
    <property type="term" value="F:isomerase activity"/>
    <property type="evidence" value="ECO:0007669"/>
    <property type="project" value="UniProtKB-KW"/>
</dbReference>
<evidence type="ECO:0000313" key="3">
    <source>
        <dbReference type="EMBL" id="SNS27584.1"/>
    </source>
</evidence>
<keyword evidence="3" id="KW-0413">Isomerase</keyword>
<reference evidence="3 4" key="1">
    <citation type="submission" date="2017-06" db="EMBL/GenBank/DDBJ databases">
        <authorList>
            <person name="Kim H.J."/>
            <person name="Triplett B.A."/>
        </authorList>
    </citation>
    <scope>NUCLEOTIDE SEQUENCE [LARGE SCALE GENOMIC DNA]</scope>
    <source>
        <strain evidence="3 4">DS15</strain>
    </source>
</reference>
<protein>
    <submittedName>
        <fullName evidence="3">Mannose-6-phosphate isomerase</fullName>
    </submittedName>
</protein>
<gene>
    <name evidence="3" type="ORF">SAMN06295955_101105</name>
</gene>
<dbReference type="Gene3D" id="2.60.120.10">
    <property type="entry name" value="Jelly Rolls"/>
    <property type="match status" value="1"/>
</dbReference>
<dbReference type="SUPFAM" id="SSF51182">
    <property type="entry name" value="RmlC-like cupins"/>
    <property type="match status" value="1"/>
</dbReference>
<dbReference type="RefSeq" id="WP_089214042.1">
    <property type="nucleotide sequence ID" value="NZ_FZPA01000001.1"/>
</dbReference>
<keyword evidence="4" id="KW-1185">Reference proteome</keyword>